<organism evidence="10 11">
    <name type="scientific">Caenispirillum salinarum AK4</name>
    <dbReference type="NCBI Taxonomy" id="1238182"/>
    <lineage>
        <taxon>Bacteria</taxon>
        <taxon>Pseudomonadati</taxon>
        <taxon>Pseudomonadota</taxon>
        <taxon>Alphaproteobacteria</taxon>
        <taxon>Rhodospirillales</taxon>
        <taxon>Novispirillaceae</taxon>
        <taxon>Caenispirillum</taxon>
    </lineage>
</organism>
<dbReference type="InterPro" id="IPR006061">
    <property type="entry name" value="SBP_1_CS"/>
</dbReference>
<reference evidence="10 11" key="1">
    <citation type="journal article" date="2013" name="Genome Announc.">
        <title>Draft Genome Sequence of an Alphaproteobacterium, Caenispirillum salinarum AK4(T), Isolated from a Solar Saltern.</title>
        <authorList>
            <person name="Khatri I."/>
            <person name="Singh A."/>
            <person name="Korpole S."/>
            <person name="Pinnaka A.K."/>
            <person name="Subramanian S."/>
        </authorList>
    </citation>
    <scope>NUCLEOTIDE SEQUENCE [LARGE SCALE GENOMIC DNA]</scope>
    <source>
        <strain evidence="10 11">AK4</strain>
    </source>
</reference>
<dbReference type="PANTHER" id="PTHR43649">
    <property type="entry name" value="ARABINOSE-BINDING PROTEIN-RELATED"/>
    <property type="match status" value="1"/>
</dbReference>
<evidence type="ECO:0000256" key="8">
    <source>
        <dbReference type="ARBA" id="ARBA00034473"/>
    </source>
</evidence>
<dbReference type="NCBIfam" id="NF008211">
    <property type="entry name" value="PRK10974.1"/>
    <property type="match status" value="1"/>
</dbReference>
<evidence type="ECO:0000256" key="9">
    <source>
        <dbReference type="SAM" id="SignalP"/>
    </source>
</evidence>
<comment type="caution">
    <text evidence="10">The sequence shown here is derived from an EMBL/GenBank/DDBJ whole genome shotgun (WGS) entry which is preliminary data.</text>
</comment>
<feature type="chain" id="PRO_5003929679" description="sn-glycerol-3-phosphate-binding periplasmic protein UgpB" evidence="9">
    <location>
        <begin position="45"/>
        <end position="461"/>
    </location>
</feature>
<dbReference type="CDD" id="cd14748">
    <property type="entry name" value="PBP2_UgpB"/>
    <property type="match status" value="1"/>
</dbReference>
<evidence type="ECO:0000256" key="3">
    <source>
        <dbReference type="ARBA" id="ARBA00011557"/>
    </source>
</evidence>
<accession>K9H3A3</accession>
<keyword evidence="11" id="KW-1185">Reference proteome</keyword>
<evidence type="ECO:0000256" key="1">
    <source>
        <dbReference type="ARBA" id="ARBA00004418"/>
    </source>
</evidence>
<dbReference type="PROSITE" id="PS01037">
    <property type="entry name" value="SBP_BACTERIAL_1"/>
    <property type="match status" value="1"/>
</dbReference>
<dbReference type="InterPro" id="IPR050490">
    <property type="entry name" value="Bact_solute-bd_prot1"/>
</dbReference>
<comment type="subcellular location">
    <subcellularLocation>
        <location evidence="1">Periplasm</location>
    </subcellularLocation>
</comment>
<evidence type="ECO:0000313" key="11">
    <source>
        <dbReference type="Proteomes" id="UP000009881"/>
    </source>
</evidence>
<dbReference type="eggNOG" id="COG1653">
    <property type="taxonomic scope" value="Bacteria"/>
</dbReference>
<dbReference type="SUPFAM" id="SSF53850">
    <property type="entry name" value="Periplasmic binding protein-like II"/>
    <property type="match status" value="1"/>
</dbReference>
<protein>
    <recommendedName>
        <fullName evidence="4">sn-glycerol-3-phosphate-binding periplasmic protein UgpB</fullName>
    </recommendedName>
</protein>
<evidence type="ECO:0000256" key="7">
    <source>
        <dbReference type="ARBA" id="ARBA00022764"/>
    </source>
</evidence>
<dbReference type="PANTHER" id="PTHR43649:SF31">
    <property type="entry name" value="SN-GLYCEROL-3-PHOSPHATE-BINDING PERIPLASMIC PROTEIN UGPB"/>
    <property type="match status" value="1"/>
</dbReference>
<evidence type="ECO:0000313" key="10">
    <source>
        <dbReference type="EMBL" id="EKV32715.1"/>
    </source>
</evidence>
<comment type="similarity">
    <text evidence="2">Belongs to the bacterial solute-binding protein 1 family.</text>
</comment>
<comment type="function">
    <text evidence="8">Part of the ABC transporter complex UgpBAEC involved in sn-glycerol-3-phosphate (G3P) import. Binds G3P.</text>
</comment>
<dbReference type="AlphaFoldDB" id="K9H3A3"/>
<dbReference type="Gene3D" id="3.40.190.10">
    <property type="entry name" value="Periplasmic binding protein-like II"/>
    <property type="match status" value="2"/>
</dbReference>
<sequence length="461" mass="50694">MDIDIPTTRHNNWFFGEKSMNGLKLGLAAATAAATIGAATSAFAATEIQFWHAMGGGTTGEKVAEYAQRFNESQDQYEVNAVYKGTYTETLTAAIAAFRARQQPHIVQVFEVGTASMMAAEGAVYPVYELMEATAKTFDPDDYLDAVKSYYTTPNGDMLSMPFNSSTPVVYYNKDAFKKAGLDPDNPPKTWEGLVEASRKIMAVEGNPTCGFTTGWQSWVQLENFGAMHNVPFATKANGFEGVDTSLVFNQEPFTTHIQNMQDWQEDRVFVYGGRRGDPNPLFLTGECAMLMNSSAYYGSVKEGAGFDWGIAQLPYYDSVEGAPQNSIIGGATLWVLQGHDDEAYAGVAEFMNFLSSPEIQLDWHKSTGYVPITNSAYEAAKDEGFYKEAPGADVAIKQLTMDEPTEYSKGLRLGNFVQIRDIINEELEAVWSGDKSADQALDSAVNRGNELLRKFEESVN</sequence>
<evidence type="ECO:0000256" key="5">
    <source>
        <dbReference type="ARBA" id="ARBA00022448"/>
    </source>
</evidence>
<keyword evidence="6 9" id="KW-0732">Signal</keyword>
<dbReference type="InterPro" id="IPR006059">
    <property type="entry name" value="SBP"/>
</dbReference>
<dbReference type="PATRIC" id="fig|1238182.3.peg.90"/>
<dbReference type="STRING" id="1238182.C882_1552"/>
<dbReference type="GO" id="GO:0055085">
    <property type="term" value="P:transmembrane transport"/>
    <property type="evidence" value="ECO:0007669"/>
    <property type="project" value="InterPro"/>
</dbReference>
<keyword evidence="5" id="KW-0813">Transport</keyword>
<dbReference type="Pfam" id="PF13416">
    <property type="entry name" value="SBP_bac_8"/>
    <property type="match status" value="1"/>
</dbReference>
<feature type="signal peptide" evidence="9">
    <location>
        <begin position="1"/>
        <end position="44"/>
    </location>
</feature>
<evidence type="ECO:0000256" key="6">
    <source>
        <dbReference type="ARBA" id="ARBA00022729"/>
    </source>
</evidence>
<name>K9H3A3_9PROT</name>
<gene>
    <name evidence="10" type="ORF">C882_1552</name>
</gene>
<keyword evidence="7" id="KW-0574">Periplasm</keyword>
<dbReference type="EMBL" id="ANHY01000002">
    <property type="protein sequence ID" value="EKV32715.1"/>
    <property type="molecule type" value="Genomic_DNA"/>
</dbReference>
<evidence type="ECO:0000256" key="2">
    <source>
        <dbReference type="ARBA" id="ARBA00008520"/>
    </source>
</evidence>
<dbReference type="GO" id="GO:0042597">
    <property type="term" value="C:periplasmic space"/>
    <property type="evidence" value="ECO:0007669"/>
    <property type="project" value="UniProtKB-SubCell"/>
</dbReference>
<dbReference type="Proteomes" id="UP000009881">
    <property type="component" value="Unassembled WGS sequence"/>
</dbReference>
<evidence type="ECO:0000256" key="4">
    <source>
        <dbReference type="ARBA" id="ARBA00017470"/>
    </source>
</evidence>
<comment type="subunit">
    <text evidence="3">The complex is composed of two ATP-binding proteins (UgpC), two transmembrane proteins (UgpA and UgpE) and a solute-binding protein (UgpB).</text>
</comment>
<proteinExistence type="inferred from homology"/>